<dbReference type="Gene3D" id="1.10.10.2910">
    <property type="match status" value="1"/>
</dbReference>
<protein>
    <recommendedName>
        <fullName evidence="2">HTH cro/C1-type domain-containing protein</fullName>
    </recommendedName>
</protein>
<dbReference type="CDD" id="cd00093">
    <property type="entry name" value="HTH_XRE"/>
    <property type="match status" value="1"/>
</dbReference>
<keyword evidence="4" id="KW-1185">Reference proteome</keyword>
<comment type="similarity">
    <text evidence="1">Belongs to the short-chain fatty acyl-CoA assimilation regulator (ScfR) family.</text>
</comment>
<accession>A0A0H3FND7</accession>
<dbReference type="SMART" id="SM00530">
    <property type="entry name" value="HTH_XRE"/>
    <property type="match status" value="1"/>
</dbReference>
<evidence type="ECO:0000313" key="4">
    <source>
        <dbReference type="Proteomes" id="UP000008881"/>
    </source>
</evidence>
<dbReference type="InterPro" id="IPR010359">
    <property type="entry name" value="IrrE_HExxH"/>
</dbReference>
<dbReference type="InterPro" id="IPR010982">
    <property type="entry name" value="Lambda_DNA-bd_dom_sf"/>
</dbReference>
<gene>
    <name evidence="3" type="ordered locus">EAE_06560</name>
</gene>
<dbReference type="Pfam" id="PF01381">
    <property type="entry name" value="HTH_3"/>
    <property type="match status" value="1"/>
</dbReference>
<dbReference type="PATRIC" id="fig|1028307.3.peg.1308"/>
<proteinExistence type="inferred from homology"/>
<dbReference type="OrthoDB" id="9794834at2"/>
<reference evidence="3 4" key="1">
    <citation type="journal article" date="2012" name="J. Bacteriol.">
        <title>Complete genome sequence of Enterobacter aerogenes KCTC 2190.</title>
        <authorList>
            <person name="Shin S.H."/>
            <person name="Kim S."/>
            <person name="Kim J.Y."/>
            <person name="Lee S."/>
            <person name="Um Y."/>
            <person name="Oh M.K."/>
            <person name="Kim Y.R."/>
            <person name="Lee J."/>
            <person name="Yang K.S."/>
        </authorList>
    </citation>
    <scope>NUCLEOTIDE SEQUENCE [LARGE SCALE GENOMIC DNA]</scope>
    <source>
        <strain evidence="3 4">KCTC 2190</strain>
    </source>
</reference>
<dbReference type="eggNOG" id="COG2856">
    <property type="taxonomic scope" value="Bacteria"/>
</dbReference>
<dbReference type="AlphaFoldDB" id="A0A0H3FND7"/>
<evidence type="ECO:0000259" key="2">
    <source>
        <dbReference type="PROSITE" id="PS50943"/>
    </source>
</evidence>
<dbReference type="PANTHER" id="PTHR43236:SF1">
    <property type="entry name" value="BLL7220 PROTEIN"/>
    <property type="match status" value="1"/>
</dbReference>
<evidence type="ECO:0000313" key="3">
    <source>
        <dbReference type="EMBL" id="AEG96236.1"/>
    </source>
</evidence>
<feature type="domain" description="HTH cro/C1-type" evidence="2">
    <location>
        <begin position="16"/>
        <end position="70"/>
    </location>
</feature>
<sequence length="362" mass="41279">MVVEIKSAATIRPEMIELRRKMLGMSQKDLAQIIAISQGTLSKIEQGLKPATDEQIDSIAKALNCPIEFFMMSERLYGGPISANPMYRKKASVGMKVLDKLVAEVNVRIAHLRKLLQFVDFEPEYELPYYDPDDYEDNIEQIARNVRTAWHIPRGPIKNLVEVLERAGVIIIDCDMEDTSLSGLSYNLAGLPPLIFINKNQPMDRYRFTLAHELGHLVMHRAPTPEMEEEANTFAAELLMPASDIYNDLRNVSIEKAAALKPFWRTSMAALFYRAKTLKAITAGQSDWIWRQMSIKRYKVDEPVKLDINGEKPTLLNAIIDHAKEELGYDQNELASIFNLFLPEVNQLYSLSTQNQHLRLVN</sequence>
<dbReference type="InterPro" id="IPR001387">
    <property type="entry name" value="Cro/C1-type_HTH"/>
</dbReference>
<dbReference type="RefSeq" id="WP_015703827.1">
    <property type="nucleotide sequence ID" value="NC_015663.1"/>
</dbReference>
<dbReference type="GeneID" id="93314439"/>
<dbReference type="EMBL" id="CP002824">
    <property type="protein sequence ID" value="AEG96236.1"/>
    <property type="molecule type" value="Genomic_DNA"/>
</dbReference>
<dbReference type="HOGENOM" id="CLU_053651_1_1_6"/>
<dbReference type="Proteomes" id="UP000008881">
    <property type="component" value="Chromosome"/>
</dbReference>
<dbReference type="PROSITE" id="PS50943">
    <property type="entry name" value="HTH_CROC1"/>
    <property type="match status" value="1"/>
</dbReference>
<dbReference type="eggNOG" id="COG1396">
    <property type="taxonomic scope" value="Bacteria"/>
</dbReference>
<evidence type="ECO:0000256" key="1">
    <source>
        <dbReference type="ARBA" id="ARBA00007227"/>
    </source>
</evidence>
<dbReference type="SUPFAM" id="SSF47413">
    <property type="entry name" value="lambda repressor-like DNA-binding domains"/>
    <property type="match status" value="1"/>
</dbReference>
<dbReference type="KEGG" id="eae:EAE_06560"/>
<dbReference type="Pfam" id="PF06114">
    <property type="entry name" value="Peptidase_M78"/>
    <property type="match status" value="1"/>
</dbReference>
<dbReference type="InterPro" id="IPR052345">
    <property type="entry name" value="Rad_response_metalloprotease"/>
</dbReference>
<dbReference type="PANTHER" id="PTHR43236">
    <property type="entry name" value="ANTITOXIN HIGA1"/>
    <property type="match status" value="1"/>
</dbReference>
<organism evidence="3 4">
    <name type="scientific">Klebsiella aerogenes (strain ATCC 13048 / DSM 30053 / CCUG 1429 / JCM 1235 / KCTC 2190 / NBRC 13534 / NCIMB 10102 / NCTC 10006 / CDC 819-56)</name>
    <name type="common">Enterobacter aerogenes</name>
    <dbReference type="NCBI Taxonomy" id="1028307"/>
    <lineage>
        <taxon>Bacteria</taxon>
        <taxon>Pseudomonadati</taxon>
        <taxon>Pseudomonadota</taxon>
        <taxon>Gammaproteobacteria</taxon>
        <taxon>Enterobacterales</taxon>
        <taxon>Enterobacteriaceae</taxon>
        <taxon>Klebsiella/Raoultella group</taxon>
        <taxon>Klebsiella</taxon>
    </lineage>
</organism>
<dbReference type="Gene3D" id="1.10.260.40">
    <property type="entry name" value="lambda repressor-like DNA-binding domains"/>
    <property type="match status" value="1"/>
</dbReference>
<name>A0A0H3FND7_KLEAK</name>
<dbReference type="GO" id="GO:0003677">
    <property type="term" value="F:DNA binding"/>
    <property type="evidence" value="ECO:0007669"/>
    <property type="project" value="InterPro"/>
</dbReference>